<dbReference type="AlphaFoldDB" id="A0A2H3DZF1"/>
<feature type="compositionally biased region" description="Basic and acidic residues" evidence="1">
    <location>
        <begin position="66"/>
        <end position="84"/>
    </location>
</feature>
<dbReference type="Proteomes" id="UP000217790">
    <property type="component" value="Unassembled WGS sequence"/>
</dbReference>
<keyword evidence="3" id="KW-1185">Reference proteome</keyword>
<dbReference type="InParanoid" id="A0A2H3DZF1"/>
<sequence length="159" mass="18487">MACGCGPSWILSRMTVAHSKVTTSLRNFILRQFPSPIMSYHLCFFKRYRKLDETIFPPRPISIKTSIDKRPHGSNDTRQAEFRNDRHRRATSTHISDRITRIFKKTQFSIPGSVWMLAAFPADVPLPCDWWSRRRLLGDVGPVVKNDSRTDLGRRRGTW</sequence>
<protein>
    <submittedName>
        <fullName evidence="2">Uncharacterized protein</fullName>
    </submittedName>
</protein>
<gene>
    <name evidence="2" type="ORF">ARMGADRAFT_760383</name>
</gene>
<evidence type="ECO:0000256" key="1">
    <source>
        <dbReference type="SAM" id="MobiDB-lite"/>
    </source>
</evidence>
<accession>A0A2H3DZF1</accession>
<dbReference type="OrthoDB" id="10433186at2759"/>
<dbReference type="EMBL" id="KZ293651">
    <property type="protein sequence ID" value="PBK96238.1"/>
    <property type="molecule type" value="Genomic_DNA"/>
</dbReference>
<feature type="region of interest" description="Disordered" evidence="1">
    <location>
        <begin position="66"/>
        <end position="93"/>
    </location>
</feature>
<name>A0A2H3DZF1_ARMGA</name>
<evidence type="ECO:0000313" key="2">
    <source>
        <dbReference type="EMBL" id="PBK96238.1"/>
    </source>
</evidence>
<proteinExistence type="predicted"/>
<evidence type="ECO:0000313" key="3">
    <source>
        <dbReference type="Proteomes" id="UP000217790"/>
    </source>
</evidence>
<organism evidence="2 3">
    <name type="scientific">Armillaria gallica</name>
    <name type="common">Bulbous honey fungus</name>
    <name type="synonym">Armillaria bulbosa</name>
    <dbReference type="NCBI Taxonomy" id="47427"/>
    <lineage>
        <taxon>Eukaryota</taxon>
        <taxon>Fungi</taxon>
        <taxon>Dikarya</taxon>
        <taxon>Basidiomycota</taxon>
        <taxon>Agaricomycotina</taxon>
        <taxon>Agaricomycetes</taxon>
        <taxon>Agaricomycetidae</taxon>
        <taxon>Agaricales</taxon>
        <taxon>Marasmiineae</taxon>
        <taxon>Physalacriaceae</taxon>
        <taxon>Armillaria</taxon>
    </lineage>
</organism>
<reference evidence="3" key="1">
    <citation type="journal article" date="2017" name="Nat. Ecol. Evol.">
        <title>Genome expansion and lineage-specific genetic innovations in the forest pathogenic fungi Armillaria.</title>
        <authorList>
            <person name="Sipos G."/>
            <person name="Prasanna A.N."/>
            <person name="Walter M.C."/>
            <person name="O'Connor E."/>
            <person name="Balint B."/>
            <person name="Krizsan K."/>
            <person name="Kiss B."/>
            <person name="Hess J."/>
            <person name="Varga T."/>
            <person name="Slot J."/>
            <person name="Riley R."/>
            <person name="Boka B."/>
            <person name="Rigling D."/>
            <person name="Barry K."/>
            <person name="Lee J."/>
            <person name="Mihaltcheva S."/>
            <person name="LaButti K."/>
            <person name="Lipzen A."/>
            <person name="Waldron R."/>
            <person name="Moloney N.M."/>
            <person name="Sperisen C."/>
            <person name="Kredics L."/>
            <person name="Vagvoelgyi C."/>
            <person name="Patrignani A."/>
            <person name="Fitzpatrick D."/>
            <person name="Nagy I."/>
            <person name="Doyle S."/>
            <person name="Anderson J.B."/>
            <person name="Grigoriev I.V."/>
            <person name="Gueldener U."/>
            <person name="Muensterkoetter M."/>
            <person name="Nagy L.G."/>
        </authorList>
    </citation>
    <scope>NUCLEOTIDE SEQUENCE [LARGE SCALE GENOMIC DNA]</scope>
    <source>
        <strain evidence="3">Ar21-2</strain>
    </source>
</reference>